<protein>
    <submittedName>
        <fullName evidence="4">MerR family transcriptional regulator</fullName>
    </submittedName>
</protein>
<dbReference type="RefSeq" id="WP_202583531.1">
    <property type="nucleotide sequence ID" value="NZ_BKBO01000005.1"/>
</dbReference>
<dbReference type="EMBL" id="BKBQ01000005">
    <property type="protein sequence ID" value="GEQ53594.1"/>
    <property type="molecule type" value="Genomic_DNA"/>
</dbReference>
<dbReference type="Proteomes" id="UP000886597">
    <property type="component" value="Unassembled WGS sequence"/>
</dbReference>
<feature type="domain" description="HTH merR-type" evidence="2">
    <location>
        <begin position="1"/>
        <end position="69"/>
    </location>
</feature>
<dbReference type="GO" id="GO:0003677">
    <property type="term" value="F:DNA binding"/>
    <property type="evidence" value="ECO:0007669"/>
    <property type="project" value="UniProtKB-KW"/>
</dbReference>
<keyword evidence="1" id="KW-0238">DNA-binding</keyword>
<dbReference type="Proteomes" id="UP000886607">
    <property type="component" value="Unassembled WGS sequence"/>
</dbReference>
<dbReference type="EMBL" id="BKBO01000005">
    <property type="protein sequence ID" value="GEQ48586.1"/>
    <property type="molecule type" value="Genomic_DNA"/>
</dbReference>
<dbReference type="SMART" id="SM00422">
    <property type="entry name" value="HTH_MERR"/>
    <property type="match status" value="1"/>
</dbReference>
<dbReference type="InterPro" id="IPR009061">
    <property type="entry name" value="DNA-bd_dom_put_sf"/>
</dbReference>
<dbReference type="Gene3D" id="1.10.1660.10">
    <property type="match status" value="1"/>
</dbReference>
<dbReference type="PROSITE" id="PS50937">
    <property type="entry name" value="HTH_MERR_2"/>
    <property type="match status" value="1"/>
</dbReference>
<dbReference type="SUPFAM" id="SSF46955">
    <property type="entry name" value="Putative DNA-binding domain"/>
    <property type="match status" value="1"/>
</dbReference>
<dbReference type="PANTHER" id="PTHR30204">
    <property type="entry name" value="REDOX-CYCLING DRUG-SENSING TRANSCRIPTIONAL ACTIVATOR SOXR"/>
    <property type="match status" value="1"/>
</dbReference>
<dbReference type="InterPro" id="IPR047057">
    <property type="entry name" value="MerR_fam"/>
</dbReference>
<evidence type="ECO:0000259" key="2">
    <source>
        <dbReference type="PROSITE" id="PS50937"/>
    </source>
</evidence>
<dbReference type="PANTHER" id="PTHR30204:SF98">
    <property type="entry name" value="HTH-TYPE TRANSCRIPTIONAL REGULATOR ADHR"/>
    <property type="match status" value="1"/>
</dbReference>
<evidence type="ECO:0000313" key="5">
    <source>
        <dbReference type="Proteomes" id="UP000886597"/>
    </source>
</evidence>
<evidence type="ECO:0000313" key="4">
    <source>
        <dbReference type="EMBL" id="GEQ53594.1"/>
    </source>
</evidence>
<dbReference type="AlphaFoldDB" id="A0AAN4RJB5"/>
<proteinExistence type="predicted"/>
<gene>
    <name evidence="4" type="primary">merR_1</name>
    <name evidence="3" type="ORF">TK11N_04380</name>
    <name evidence="4" type="ORF">TK2N_04380</name>
</gene>
<evidence type="ECO:0000256" key="1">
    <source>
        <dbReference type="ARBA" id="ARBA00023125"/>
    </source>
</evidence>
<sequence length="143" mass="16846">MGYSIGELATIVGMTSHALRFYEKEGLVTPERKGKNRVYSEEDKLWIEFLLHMKETGMSIQDMKKYTKLRKQENPPIDELMAILLSHREKVKKQLLNYQKNLALIDKKIDVYRHETEEDQGEDLFDRFVAHYGESHETNELGK</sequence>
<dbReference type="InterPro" id="IPR000551">
    <property type="entry name" value="MerR-type_HTH_dom"/>
</dbReference>
<reference evidence="4" key="1">
    <citation type="submission" date="2019-08" db="EMBL/GenBank/DDBJ databases">
        <authorList>
            <person name="Ishikawa M."/>
            <person name="Suzuki T."/>
            <person name="Matsutani M."/>
        </authorList>
    </citation>
    <scope>NUCLEOTIDE SEQUENCE</scope>
    <source>
        <strain evidence="4">7C1</strain>
        <strain evidence="3">8C4</strain>
    </source>
</reference>
<dbReference type="Pfam" id="PF13411">
    <property type="entry name" value="MerR_1"/>
    <property type="match status" value="1"/>
</dbReference>
<dbReference type="CDD" id="cd01109">
    <property type="entry name" value="HTH_YyaN"/>
    <property type="match status" value="1"/>
</dbReference>
<keyword evidence="6" id="KW-1185">Reference proteome</keyword>
<accession>A0AAN4RJB5</accession>
<comment type="caution">
    <text evidence="4">The sequence shown here is derived from an EMBL/GenBank/DDBJ whole genome shotgun (WGS) entry which is preliminary data.</text>
</comment>
<dbReference type="GO" id="GO:0003700">
    <property type="term" value="F:DNA-binding transcription factor activity"/>
    <property type="evidence" value="ECO:0007669"/>
    <property type="project" value="InterPro"/>
</dbReference>
<organism evidence="4 5">
    <name type="scientific">Tetragenococcus koreensis</name>
    <dbReference type="NCBI Taxonomy" id="290335"/>
    <lineage>
        <taxon>Bacteria</taxon>
        <taxon>Bacillati</taxon>
        <taxon>Bacillota</taxon>
        <taxon>Bacilli</taxon>
        <taxon>Lactobacillales</taxon>
        <taxon>Enterococcaceae</taxon>
        <taxon>Tetragenococcus</taxon>
    </lineage>
</organism>
<reference evidence="4" key="2">
    <citation type="journal article" date="2020" name="Int. Dairy J.">
        <title>Lactic acid bacterial diversity in Brie cheese focusing on salt concentration and pH of isolation medium and characterisation of halophilic and alkaliphilic lactic acid bacterial isolates.</title>
        <authorList>
            <person name="Unno R."/>
            <person name="Matsutani M."/>
            <person name="Suzuki T."/>
            <person name="Kodama K."/>
            <person name="Matsushita H."/>
            <person name="Yamasato K."/>
            <person name="Koizumi Y."/>
            <person name="Ishikawa M."/>
        </authorList>
    </citation>
    <scope>NUCLEOTIDE SEQUENCE</scope>
    <source>
        <strain evidence="4">7C1</strain>
        <strain evidence="3">8C4</strain>
    </source>
</reference>
<evidence type="ECO:0000313" key="3">
    <source>
        <dbReference type="EMBL" id="GEQ48586.1"/>
    </source>
</evidence>
<evidence type="ECO:0000313" key="6">
    <source>
        <dbReference type="Proteomes" id="UP000886607"/>
    </source>
</evidence>
<name>A0AAN4RJB5_9ENTE</name>